<dbReference type="Pfam" id="PF01390">
    <property type="entry name" value="SEA"/>
    <property type="match status" value="2"/>
</dbReference>
<dbReference type="EMBL" id="JAODUO010000198">
    <property type="protein sequence ID" value="KAK2186502.1"/>
    <property type="molecule type" value="Genomic_DNA"/>
</dbReference>
<dbReference type="FunFam" id="2.10.25.10:FF:000004">
    <property type="entry name" value="Neurogenic locus notch 1"/>
    <property type="match status" value="2"/>
</dbReference>
<dbReference type="SMART" id="SM00181">
    <property type="entry name" value="EGF"/>
    <property type="match status" value="3"/>
</dbReference>
<dbReference type="PRINTS" id="PR00010">
    <property type="entry name" value="EGFBLOOD"/>
</dbReference>
<evidence type="ECO:0000256" key="4">
    <source>
        <dbReference type="ARBA" id="ARBA00023157"/>
    </source>
</evidence>
<dbReference type="PANTHER" id="PTHR12916">
    <property type="entry name" value="CYTOCHROME C OXIDASE POLYPEPTIDE VIC-2"/>
    <property type="match status" value="1"/>
</dbReference>
<evidence type="ECO:0000259" key="9">
    <source>
        <dbReference type="PROSITE" id="PS50026"/>
    </source>
</evidence>
<feature type="domain" description="EGF-like" evidence="9">
    <location>
        <begin position="85"/>
        <end position="121"/>
    </location>
</feature>
<keyword evidence="7" id="KW-0472">Membrane</keyword>
<feature type="disulfide bond" evidence="6">
    <location>
        <begin position="149"/>
        <end position="158"/>
    </location>
</feature>
<reference evidence="10" key="1">
    <citation type="journal article" date="2023" name="Mol. Biol. Evol.">
        <title>Third-Generation Sequencing Reveals the Adaptive Role of the Epigenome in Three Deep-Sea Polychaetes.</title>
        <authorList>
            <person name="Perez M."/>
            <person name="Aroh O."/>
            <person name="Sun Y."/>
            <person name="Lan Y."/>
            <person name="Juniper S.K."/>
            <person name="Young C.R."/>
            <person name="Angers B."/>
            <person name="Qian P.Y."/>
        </authorList>
    </citation>
    <scope>NUCLEOTIDE SEQUENCE</scope>
    <source>
        <strain evidence="10">R07B-5</strain>
    </source>
</reference>
<evidence type="ECO:0000313" key="10">
    <source>
        <dbReference type="EMBL" id="KAK2186502.1"/>
    </source>
</evidence>
<dbReference type="Gene3D" id="2.10.25.10">
    <property type="entry name" value="Laminin"/>
    <property type="match status" value="3"/>
</dbReference>
<dbReference type="InterPro" id="IPR043159">
    <property type="entry name" value="Lectin_gal-bd_sf"/>
</dbReference>
<evidence type="ECO:0000313" key="11">
    <source>
        <dbReference type="Proteomes" id="UP001209878"/>
    </source>
</evidence>
<proteinExistence type="predicted"/>
<evidence type="ECO:0000259" key="8">
    <source>
        <dbReference type="PROSITE" id="PS50024"/>
    </source>
</evidence>
<evidence type="ECO:0000256" key="2">
    <source>
        <dbReference type="ARBA" id="ARBA00022729"/>
    </source>
</evidence>
<dbReference type="SMART" id="SM00179">
    <property type="entry name" value="EGF_CA"/>
    <property type="match status" value="3"/>
</dbReference>
<dbReference type="GO" id="GO:0005509">
    <property type="term" value="F:calcium ion binding"/>
    <property type="evidence" value="ECO:0007669"/>
    <property type="project" value="InterPro"/>
</dbReference>
<dbReference type="PROSITE" id="PS00010">
    <property type="entry name" value="ASX_HYDROXYL"/>
    <property type="match status" value="3"/>
</dbReference>
<dbReference type="InterPro" id="IPR018097">
    <property type="entry name" value="EGF_Ca-bd_CS"/>
</dbReference>
<feature type="disulfide bond" evidence="6">
    <location>
        <begin position="111"/>
        <end position="120"/>
    </location>
</feature>
<feature type="transmembrane region" description="Helical" evidence="7">
    <location>
        <begin position="423"/>
        <end position="444"/>
    </location>
</feature>
<protein>
    <submittedName>
        <fullName evidence="10">Uncharacterized protein</fullName>
    </submittedName>
</protein>
<keyword evidence="7" id="KW-1133">Transmembrane helix</keyword>
<dbReference type="Pfam" id="PF00008">
    <property type="entry name" value="EGF"/>
    <property type="match status" value="3"/>
</dbReference>
<dbReference type="SMART" id="SM00200">
    <property type="entry name" value="SEA"/>
    <property type="match status" value="2"/>
</dbReference>
<dbReference type="SUPFAM" id="SSF82671">
    <property type="entry name" value="SEA domain"/>
    <property type="match status" value="2"/>
</dbReference>
<keyword evidence="4 6" id="KW-1015">Disulfide bond</keyword>
<dbReference type="SUPFAM" id="SSF57184">
    <property type="entry name" value="Growth factor receptor domain"/>
    <property type="match status" value="1"/>
</dbReference>
<dbReference type="Pfam" id="PF02140">
    <property type="entry name" value="SUEL_Lectin"/>
    <property type="match status" value="1"/>
</dbReference>
<name>A0AAD9P1N9_RIDPI</name>
<keyword evidence="3" id="KW-0677">Repeat</keyword>
<feature type="disulfide bond" evidence="6">
    <location>
        <begin position="187"/>
        <end position="196"/>
    </location>
</feature>
<dbReference type="PROSITE" id="PS00022">
    <property type="entry name" value="EGF_1"/>
    <property type="match status" value="3"/>
</dbReference>
<comment type="caution">
    <text evidence="6">Lacks conserved residue(s) required for the propagation of feature annotation.</text>
</comment>
<dbReference type="InterPro" id="IPR000082">
    <property type="entry name" value="SEA_dom"/>
</dbReference>
<dbReference type="Gene3D" id="2.60.120.740">
    <property type="match status" value="1"/>
</dbReference>
<sequence>MLHLECPFDTLIDVNKTMFGRQNDVTCPSPAPGNTCELDMQDYVVTRCENKTMCDIEVPTVPANAARCQSISRDVYLEVTYICYKIDQCASNPCQNLGTCVDGVQRYTCSCPPGYTGPNCERGIDECRSSPCQNGAFCVDSLDSYHCVCLAGHQGSHCENEIDECASNPCQHGATCRDSMNGYRCTCSGGYKGPDCEAVLFTHGGRFDIVNQEFRASLADRDSDDYKQLAAEVKNEIRLVYGGTSYSKHIVAVRDIVFSKGSVVVYYKIDLDMAVMSETLKQQLKKYVEDHAGYSHNLKIDPNSIYFEVLFTHGGRFDIVNQEFRASLADRDSDDYKQLAAEVKNEIRLVYGGTSYSKHIVAVRDIVFSKGSVVVYYKIDLDMAVMSETLKQQLKKYVEDHAGYSHNLKIDPNSIYFEELTNWTIVLLCALGVVVLAFIVLLVVHLRRMAAHRAEGLYATEPVPRPQVAAIYSDEAYKRWSGEGGMMWRKNDSWMRNQRRDSMAKDEGIHNPGYATRGNGNVDDWPQRTSRYWTRDDTHFGRRY</sequence>
<dbReference type="InterPro" id="IPR009030">
    <property type="entry name" value="Growth_fac_rcpt_cys_sf"/>
</dbReference>
<evidence type="ECO:0000256" key="6">
    <source>
        <dbReference type="PROSITE-ProRule" id="PRU00076"/>
    </source>
</evidence>
<dbReference type="Gene3D" id="3.30.70.960">
    <property type="entry name" value="SEA domain"/>
    <property type="match status" value="2"/>
</dbReference>
<keyword evidence="5" id="KW-0325">Glycoprotein</keyword>
<dbReference type="PROSITE" id="PS01186">
    <property type="entry name" value="EGF_2"/>
    <property type="match status" value="2"/>
</dbReference>
<dbReference type="GO" id="GO:0030246">
    <property type="term" value="F:carbohydrate binding"/>
    <property type="evidence" value="ECO:0007669"/>
    <property type="project" value="InterPro"/>
</dbReference>
<evidence type="ECO:0000256" key="3">
    <source>
        <dbReference type="ARBA" id="ARBA00022737"/>
    </source>
</evidence>
<dbReference type="PANTHER" id="PTHR12916:SF4">
    <property type="entry name" value="UNINFLATABLE, ISOFORM C"/>
    <property type="match status" value="1"/>
</dbReference>
<accession>A0AAD9P1N9</accession>
<keyword evidence="11" id="KW-1185">Reference proteome</keyword>
<feature type="domain" description="SEA" evidence="8">
    <location>
        <begin position="309"/>
        <end position="422"/>
    </location>
</feature>
<dbReference type="PROSITE" id="PS50024">
    <property type="entry name" value="SEA"/>
    <property type="match status" value="2"/>
</dbReference>
<dbReference type="InterPro" id="IPR000922">
    <property type="entry name" value="Lectin_gal-bd_dom"/>
</dbReference>
<organism evidence="10 11">
    <name type="scientific">Ridgeia piscesae</name>
    <name type="common">Tubeworm</name>
    <dbReference type="NCBI Taxonomy" id="27915"/>
    <lineage>
        <taxon>Eukaryota</taxon>
        <taxon>Metazoa</taxon>
        <taxon>Spiralia</taxon>
        <taxon>Lophotrochozoa</taxon>
        <taxon>Annelida</taxon>
        <taxon>Polychaeta</taxon>
        <taxon>Sedentaria</taxon>
        <taxon>Canalipalpata</taxon>
        <taxon>Sabellida</taxon>
        <taxon>Siboglinidae</taxon>
        <taxon>Ridgeia</taxon>
    </lineage>
</organism>
<dbReference type="Proteomes" id="UP001209878">
    <property type="component" value="Unassembled WGS sequence"/>
</dbReference>
<dbReference type="FunFam" id="2.10.25.10:FF:000117">
    <property type="entry name" value="Delta-like protein"/>
    <property type="match status" value="1"/>
</dbReference>
<gene>
    <name evidence="10" type="ORF">NP493_198g04025</name>
</gene>
<dbReference type="InterPro" id="IPR036364">
    <property type="entry name" value="SEA_dom_sf"/>
</dbReference>
<evidence type="ECO:0000256" key="1">
    <source>
        <dbReference type="ARBA" id="ARBA00022536"/>
    </source>
</evidence>
<keyword evidence="1 6" id="KW-0245">EGF-like domain</keyword>
<dbReference type="InterPro" id="IPR001881">
    <property type="entry name" value="EGF-like_Ca-bd_dom"/>
</dbReference>
<dbReference type="InterPro" id="IPR000152">
    <property type="entry name" value="EGF-type_Asp/Asn_hydroxyl_site"/>
</dbReference>
<comment type="caution">
    <text evidence="10">The sequence shown here is derived from an EMBL/GenBank/DDBJ whole genome shotgun (WGS) entry which is preliminary data.</text>
</comment>
<dbReference type="PROSITE" id="PS01187">
    <property type="entry name" value="EGF_CA"/>
    <property type="match status" value="1"/>
</dbReference>
<feature type="domain" description="EGF-like" evidence="9">
    <location>
        <begin position="161"/>
        <end position="197"/>
    </location>
</feature>
<dbReference type="CDD" id="cd22823">
    <property type="entry name" value="Gal_Rha_Lectin"/>
    <property type="match status" value="1"/>
</dbReference>
<keyword evidence="7" id="KW-0812">Transmembrane</keyword>
<evidence type="ECO:0000256" key="5">
    <source>
        <dbReference type="ARBA" id="ARBA00023180"/>
    </source>
</evidence>
<dbReference type="AlphaFoldDB" id="A0AAD9P1N9"/>
<dbReference type="PROSITE" id="PS50026">
    <property type="entry name" value="EGF_3"/>
    <property type="match status" value="3"/>
</dbReference>
<dbReference type="InterPro" id="IPR000742">
    <property type="entry name" value="EGF"/>
</dbReference>
<feature type="domain" description="EGF-like" evidence="9">
    <location>
        <begin position="123"/>
        <end position="159"/>
    </location>
</feature>
<evidence type="ECO:0000256" key="7">
    <source>
        <dbReference type="SAM" id="Phobius"/>
    </source>
</evidence>
<feature type="domain" description="SEA" evidence="8">
    <location>
        <begin position="199"/>
        <end position="305"/>
    </location>
</feature>
<dbReference type="CDD" id="cd00054">
    <property type="entry name" value="EGF_CA"/>
    <property type="match status" value="3"/>
</dbReference>
<keyword evidence="2" id="KW-0732">Signal</keyword>